<dbReference type="AlphaFoldDB" id="A0A7K0FMH6"/>
<evidence type="ECO:0000313" key="2">
    <source>
        <dbReference type="Proteomes" id="UP000462931"/>
    </source>
</evidence>
<name>A0A7K0FMH6_9SPHI</name>
<dbReference type="RefSeq" id="WP_154286706.1">
    <property type="nucleotide sequence ID" value="NZ_WKJI01000001.1"/>
</dbReference>
<accession>A0A7K0FMH6</accession>
<protein>
    <submittedName>
        <fullName evidence="1">Uncharacterized protein</fullName>
    </submittedName>
</protein>
<comment type="caution">
    <text evidence="1">The sequence shown here is derived from an EMBL/GenBank/DDBJ whole genome shotgun (WGS) entry which is preliminary data.</text>
</comment>
<sequence length="127" mass="14382">MTQLTILLVIGVIIFLLRNGTSVRIDSFSSDSIALITSFPFADKQIIVGDNIQFILISTLRGKDVSLHIKTKDGLIELKNRLPALEPLKRFVTENDIAFAIRDEYHTDSLDIINQSIKRPEIIFKLE</sequence>
<proteinExistence type="predicted"/>
<gene>
    <name evidence="1" type="ORF">GJJ64_05500</name>
</gene>
<evidence type="ECO:0000313" key="1">
    <source>
        <dbReference type="EMBL" id="MRX46635.1"/>
    </source>
</evidence>
<organism evidence="1 2">
    <name type="scientific">Pedobacter puniceum</name>
    <dbReference type="NCBI Taxonomy" id="2666136"/>
    <lineage>
        <taxon>Bacteria</taxon>
        <taxon>Pseudomonadati</taxon>
        <taxon>Bacteroidota</taxon>
        <taxon>Sphingobacteriia</taxon>
        <taxon>Sphingobacteriales</taxon>
        <taxon>Sphingobacteriaceae</taxon>
        <taxon>Pedobacter</taxon>
    </lineage>
</organism>
<reference evidence="1 2" key="1">
    <citation type="submission" date="2019-11" db="EMBL/GenBank/DDBJ databases">
        <authorList>
            <person name="Cheng Q."/>
            <person name="Yang Z."/>
        </authorList>
    </citation>
    <scope>NUCLEOTIDE SEQUENCE [LARGE SCALE GENOMIC DNA]</scope>
    <source>
        <strain evidence="1 2">HX-22-1</strain>
    </source>
</reference>
<keyword evidence="2" id="KW-1185">Reference proteome</keyword>
<dbReference type="EMBL" id="WKJI01000001">
    <property type="protein sequence ID" value="MRX46635.1"/>
    <property type="molecule type" value="Genomic_DNA"/>
</dbReference>
<dbReference type="Proteomes" id="UP000462931">
    <property type="component" value="Unassembled WGS sequence"/>
</dbReference>